<dbReference type="Pfam" id="PF05183">
    <property type="entry name" value="RdRP"/>
    <property type="match status" value="1"/>
</dbReference>
<keyword evidence="5" id="KW-0067">ATP-binding</keyword>
<dbReference type="PANTHER" id="PTHR23079:SF55">
    <property type="entry name" value="RNA-DIRECTED RNA POLYMERASE"/>
    <property type="match status" value="1"/>
</dbReference>
<reference evidence="9 10" key="1">
    <citation type="journal article" date="2019" name="Environ. Microbiol.">
        <title>At the nexus of three kingdoms: the genome of the mycorrhizal fungus Gigaspora margarita provides insights into plant, endobacterial and fungal interactions.</title>
        <authorList>
            <person name="Venice F."/>
            <person name="Ghignone S."/>
            <person name="Salvioli di Fossalunga A."/>
            <person name="Amselem J."/>
            <person name="Novero M."/>
            <person name="Xianan X."/>
            <person name="Sedzielewska Toro K."/>
            <person name="Morin E."/>
            <person name="Lipzen A."/>
            <person name="Grigoriev I.V."/>
            <person name="Henrissat B."/>
            <person name="Martin F.M."/>
            <person name="Bonfante P."/>
        </authorList>
    </citation>
    <scope>NUCLEOTIDE SEQUENCE [LARGE SCALE GENOMIC DNA]</scope>
    <source>
        <strain evidence="9 10">BEG34</strain>
    </source>
</reference>
<dbReference type="InterPro" id="IPR007855">
    <property type="entry name" value="RDRP"/>
</dbReference>
<dbReference type="GO" id="GO:0031380">
    <property type="term" value="C:nuclear RNA-directed RNA polymerase complex"/>
    <property type="evidence" value="ECO:0007669"/>
    <property type="project" value="TreeGrafter"/>
</dbReference>
<dbReference type="OrthoDB" id="2363317at2759"/>
<gene>
    <name evidence="9" type="ORF">F8M41_008085</name>
</gene>
<evidence type="ECO:0000313" key="9">
    <source>
        <dbReference type="EMBL" id="KAF0411938.1"/>
    </source>
</evidence>
<comment type="caution">
    <text evidence="9">The sequence shown here is derived from an EMBL/GenBank/DDBJ whole genome shotgun (WGS) entry which is preliminary data.</text>
</comment>
<evidence type="ECO:0000259" key="6">
    <source>
        <dbReference type="Pfam" id="PF05183"/>
    </source>
</evidence>
<dbReference type="InterPro" id="IPR027417">
    <property type="entry name" value="P-loop_NTPase"/>
</dbReference>
<sequence>MAQRFQTFPNNPILEEIKLTVNLPPPPPNGKTFVKALTFTASEVKFSYQVQASNRVFRSAESDKFLITDFQKLRFENQSSSEYIIRILTAGIVLNGNRYHYFGQSNSHLKDRKCILLQESQERIKQILDNFGDWSKFKSVAKLAKRIGLLFTTGDKVLDLPSEKYDNIDDIERNNFNFTDGCGFVSKSLIKKIAKKMDLQFRDKRLYPSIIQIRYQGFKGILLLGSHLNGKDKDCEFRKSMNKFNYKGPNDFCVVGYSKPYTFGRLNAQIIMLLSSLGVPDDIFLKKQQQHFERLDLMLNDLSIAFEYLLTNGEVKLAGDLIEKGFTKDIRAFLNKSCKQEMETSLKEKKSSSGDTIHSEKLRIIVKDSRIVYAASDPTKKLKSNECFFRPTIENRPQTIIGPIFCVRNPCYHAGDIVVLNAVHIPECEDIVDVLLFSVNGDIPTAHRSAGGDLDGDKFFTCWDKELMPWRTVESYGYPGGNEPVRQNIQRTDLIKHFAKYSNAGVSRCANLFSKWADAKGPSCEECKELNKLFSHAVDGQSVKIPDNLEQTPIVDEQVRQNRIWNRLITIAEAKREEKRQSIAISRTNDLNRLKMNREELHEFLKEGHYDATDYEMLNILIRWCKANKLEVDEFLYYINFSSFNTYEKLSAFKESLIPHHLLFNALNMSHILKPAQMRNFNLDAANHHWKLFHQSNESSLSTNLISNLSKAVTNFNRVFVAIRFNHELTICISLHGKFEPDFENDADGKINVYGFNQSGTIMKLKSCLENYKLYYNEEHFQVYLTKKQNTFVWLGTPKQQMIRVVSLNDLDVRSSISVAIDKLCHNTAWKTSKIQKKNICESEIYVVSNRDGLHLKYQAVNPEYMVDEEQADIDVDYNPPDPENPDDQDANLLSLDPINNFTNNLDELMKRMECWTKYGLYDKVIDTYTKFLETINSANDLHILAEFSEKNPIFHIPLVEFVTKPNSLEIQSNTLICLIGTCLKASKCLEDVLVLERVIRLLTESSCSATLTMYQAFKIFTHIIIDYPSSKTALEYLESLAKIIEQILHSHIDDTDDPVFGISINYFINQVKMLCVQTLEELSFDDDDTTKIRYRARSSKTEEKKFNLMSIGQIEVRVRPGDVVLLKRLNHKSKEPISTIRAVVISIESGVRIEVSWVPRDIEIATWKLILVGNIIGFRNSMNAIQELYPTQEDEISTLLKIIFEPEKFTKNDTDLLVASNSDSQELNASQHLAVERAQNGPLTLWQGPAGTGKTMSIFQLILRLLGHNFDKPILVTAATNAAVDNVALHLVNHGGINLVRIGDIKSIHNDLLSITLEIGLDGLPKRKHSKDAKQKLQDAKVIFATCVGCGISLLEKFEFCFVIVDEASQVSEPTCLIPLAKKCERFLLVGDHKQLPPFCLPKAKEVGYSISLFERMIENSYPCYLLDTQYRMHPGISEFPNKKFYNNKLKDGVNAEQRPLINGFAWPNPVIPVAFVQITGKELYLKSSKYNSEEVNDLVNKMKIIIESGDVGPQEIGIISLYNAQLEKVDTAIKDCKNESFKNIEIKTADGFQGREKELILITCVRCNENGNIGFLDDERRFNVMLTRAKRGLIIFGDRKTLCSSQMWIEWFAWADQNELFIKE</sequence>
<dbReference type="GO" id="GO:0003723">
    <property type="term" value="F:RNA binding"/>
    <property type="evidence" value="ECO:0007669"/>
    <property type="project" value="UniProtKB-KW"/>
</dbReference>
<proteinExistence type="inferred from homology"/>
<dbReference type="CDD" id="cd18808">
    <property type="entry name" value="SF1_C_Upf1"/>
    <property type="match status" value="1"/>
</dbReference>
<evidence type="ECO:0000259" key="7">
    <source>
        <dbReference type="Pfam" id="PF13086"/>
    </source>
</evidence>
<dbReference type="Proteomes" id="UP000439903">
    <property type="component" value="Unassembled WGS sequence"/>
</dbReference>
<dbReference type="SUPFAM" id="SSF52540">
    <property type="entry name" value="P-loop containing nucleoside triphosphate hydrolases"/>
    <property type="match status" value="1"/>
</dbReference>
<name>A0A8H3X437_GIGMA</name>
<dbReference type="FunFam" id="3.40.50.300:FF:000326">
    <property type="entry name" value="P-loop containing nucleoside triphosphate hydrolase"/>
    <property type="match status" value="1"/>
</dbReference>
<evidence type="ECO:0000256" key="2">
    <source>
        <dbReference type="ARBA" id="ARBA00022741"/>
    </source>
</evidence>
<dbReference type="InterPro" id="IPR047187">
    <property type="entry name" value="SF1_C_Upf1"/>
</dbReference>
<dbReference type="PANTHER" id="PTHR23079">
    <property type="entry name" value="RNA-DEPENDENT RNA POLYMERASE"/>
    <property type="match status" value="1"/>
</dbReference>
<accession>A0A8H3X437</accession>
<dbReference type="InterPro" id="IPR057596">
    <property type="entry name" value="RDRP_core"/>
</dbReference>
<keyword evidence="2" id="KW-0547">Nucleotide-binding</keyword>
<evidence type="ECO:0000256" key="3">
    <source>
        <dbReference type="ARBA" id="ARBA00022801"/>
    </source>
</evidence>
<keyword evidence="3" id="KW-0378">Hydrolase</keyword>
<dbReference type="GO" id="GO:0004386">
    <property type="term" value="F:helicase activity"/>
    <property type="evidence" value="ECO:0007669"/>
    <property type="project" value="UniProtKB-KW"/>
</dbReference>
<dbReference type="Gene3D" id="3.40.50.300">
    <property type="entry name" value="P-loop containing nucleotide triphosphate hydrolases"/>
    <property type="match status" value="2"/>
</dbReference>
<dbReference type="InterPro" id="IPR041677">
    <property type="entry name" value="DNA2/NAM7_AAA_11"/>
</dbReference>
<organism evidence="9 10">
    <name type="scientific">Gigaspora margarita</name>
    <dbReference type="NCBI Taxonomy" id="4874"/>
    <lineage>
        <taxon>Eukaryota</taxon>
        <taxon>Fungi</taxon>
        <taxon>Fungi incertae sedis</taxon>
        <taxon>Mucoromycota</taxon>
        <taxon>Glomeromycotina</taxon>
        <taxon>Glomeromycetes</taxon>
        <taxon>Diversisporales</taxon>
        <taxon>Gigasporaceae</taxon>
        <taxon>Gigaspora</taxon>
    </lineage>
</organism>
<evidence type="ECO:0000256" key="1">
    <source>
        <dbReference type="ARBA" id="ARBA00007913"/>
    </source>
</evidence>
<protein>
    <submittedName>
        <fullName evidence="9">AAA domain-containing protein</fullName>
    </submittedName>
</protein>
<evidence type="ECO:0000256" key="5">
    <source>
        <dbReference type="ARBA" id="ARBA00022840"/>
    </source>
</evidence>
<evidence type="ECO:0000313" key="10">
    <source>
        <dbReference type="Proteomes" id="UP000439903"/>
    </source>
</evidence>
<keyword evidence="10" id="KW-1185">Reference proteome</keyword>
<dbReference type="GO" id="GO:0030422">
    <property type="term" value="P:siRNA processing"/>
    <property type="evidence" value="ECO:0007669"/>
    <property type="project" value="TreeGrafter"/>
</dbReference>
<feature type="domain" description="RDRP core" evidence="6">
    <location>
        <begin position="48"/>
        <end position="541"/>
    </location>
</feature>
<dbReference type="Pfam" id="PF13087">
    <property type="entry name" value="AAA_12"/>
    <property type="match status" value="1"/>
</dbReference>
<keyword evidence="4" id="KW-0347">Helicase</keyword>
<feature type="domain" description="DNA2/NAM7 helicase-like C-terminal" evidence="8">
    <location>
        <begin position="1410"/>
        <end position="1601"/>
    </location>
</feature>
<dbReference type="Pfam" id="PF13086">
    <property type="entry name" value="AAA_11"/>
    <property type="match status" value="1"/>
</dbReference>
<dbReference type="GO" id="GO:0016787">
    <property type="term" value="F:hydrolase activity"/>
    <property type="evidence" value="ECO:0007669"/>
    <property type="project" value="UniProtKB-KW"/>
</dbReference>
<comment type="similarity">
    <text evidence="1">Belongs to the DNA2/NAM7 helicase family.</text>
</comment>
<evidence type="ECO:0000256" key="4">
    <source>
        <dbReference type="ARBA" id="ARBA00022806"/>
    </source>
</evidence>
<dbReference type="GO" id="GO:0005694">
    <property type="term" value="C:chromosome"/>
    <property type="evidence" value="ECO:0007669"/>
    <property type="project" value="UniProtKB-ARBA"/>
</dbReference>
<dbReference type="GO" id="GO:0005524">
    <property type="term" value="F:ATP binding"/>
    <property type="evidence" value="ECO:0007669"/>
    <property type="project" value="UniProtKB-KW"/>
</dbReference>
<dbReference type="InterPro" id="IPR041679">
    <property type="entry name" value="DNA2/NAM7-like_C"/>
</dbReference>
<dbReference type="GO" id="GO:0003968">
    <property type="term" value="F:RNA-directed RNA polymerase activity"/>
    <property type="evidence" value="ECO:0007669"/>
    <property type="project" value="UniProtKB-KW"/>
</dbReference>
<feature type="domain" description="DNA2/NAM7 helicase helicase" evidence="7">
    <location>
        <begin position="1329"/>
        <end position="1402"/>
    </location>
</feature>
<dbReference type="EMBL" id="WTPW01001833">
    <property type="protein sequence ID" value="KAF0411938.1"/>
    <property type="molecule type" value="Genomic_DNA"/>
</dbReference>
<evidence type="ECO:0000259" key="8">
    <source>
        <dbReference type="Pfam" id="PF13087"/>
    </source>
</evidence>